<gene>
    <name evidence="2" type="ORF">VFPFJ_03242</name>
</gene>
<dbReference type="Proteomes" id="UP000078340">
    <property type="component" value="Unassembled WGS sequence"/>
</dbReference>
<dbReference type="AlphaFoldDB" id="A0A179HNQ8"/>
<evidence type="ECO:0000313" key="3">
    <source>
        <dbReference type="Proteomes" id="UP000078340"/>
    </source>
</evidence>
<organism evidence="2 3">
    <name type="scientific">Purpureocillium lilacinum</name>
    <name type="common">Paecilomyces lilacinus</name>
    <dbReference type="NCBI Taxonomy" id="33203"/>
    <lineage>
        <taxon>Eukaryota</taxon>
        <taxon>Fungi</taxon>
        <taxon>Dikarya</taxon>
        <taxon>Ascomycota</taxon>
        <taxon>Pezizomycotina</taxon>
        <taxon>Sordariomycetes</taxon>
        <taxon>Hypocreomycetidae</taxon>
        <taxon>Hypocreales</taxon>
        <taxon>Ophiocordycipitaceae</taxon>
        <taxon>Purpureocillium</taxon>
    </lineage>
</organism>
<protein>
    <submittedName>
        <fullName evidence="2">Uncharacterized protein</fullName>
    </submittedName>
</protein>
<accession>A0A179HNQ8</accession>
<sequence>MAVEPPPNSTSTTCPLASSLRPVITVQLPSRRPWPRTDLGPTRKPGRRGASQGRWTDPPLTPQVRRVMMPRDGEGGSGRTGSRPTHTHRRPPKAKGSFLHGVCSRYQSVPQGTRCNSAAVARDPMPCRPRKVPACVACGVTSRSFPGIVK</sequence>
<evidence type="ECO:0000313" key="2">
    <source>
        <dbReference type="EMBL" id="OAQ91502.1"/>
    </source>
</evidence>
<name>A0A179HNQ8_PURLI</name>
<feature type="region of interest" description="Disordered" evidence="1">
    <location>
        <begin position="1"/>
        <end position="98"/>
    </location>
</feature>
<proteinExistence type="predicted"/>
<reference evidence="2 3" key="1">
    <citation type="submission" date="2016-02" db="EMBL/GenBank/DDBJ databases">
        <title>Biosynthesis of antibiotic leucinostatins and their inhibition on Phytophthora in bio-control Purpureocillium lilacinum.</title>
        <authorList>
            <person name="Wang G."/>
            <person name="Liu Z."/>
            <person name="Lin R."/>
            <person name="Li E."/>
            <person name="Mao Z."/>
            <person name="Ling J."/>
            <person name="Yin W."/>
            <person name="Xie B."/>
        </authorList>
    </citation>
    <scope>NUCLEOTIDE SEQUENCE [LARGE SCALE GENOMIC DNA]</scope>
    <source>
        <strain evidence="2">PLFJ-1</strain>
    </source>
</reference>
<dbReference type="EMBL" id="LSBI01000003">
    <property type="protein sequence ID" value="OAQ91502.1"/>
    <property type="molecule type" value="Genomic_DNA"/>
</dbReference>
<evidence type="ECO:0000256" key="1">
    <source>
        <dbReference type="SAM" id="MobiDB-lite"/>
    </source>
</evidence>
<comment type="caution">
    <text evidence="2">The sequence shown here is derived from an EMBL/GenBank/DDBJ whole genome shotgun (WGS) entry which is preliminary data.</text>
</comment>